<protein>
    <submittedName>
        <fullName evidence="2">ECF-type sigma factor</fullName>
    </submittedName>
</protein>
<sequence length="186" mass="21226">MDEIRKILEATHLPSGRVSSELLPLVYDELRELAAKRLSDESGEHTLQATALVHEAWLAVAGNDERVWDNRRHFLRAASLAMRHILVDRARAKASQKRGNYPETLTLEGLDIEAASIDDRVLLVDEMLTRLEEEDPESVRIITLKFFAGLTNKEIAAMDGVTERTVERYWAFARAKIFRMITLNLE</sequence>
<reference evidence="2 3" key="1">
    <citation type="submission" date="2024-04" db="EMBL/GenBank/DDBJ databases">
        <title>Luteolibacter sp. isolated from soil.</title>
        <authorList>
            <person name="An J."/>
        </authorList>
    </citation>
    <scope>NUCLEOTIDE SEQUENCE [LARGE SCALE GENOMIC DNA]</scope>
    <source>
        <strain evidence="2 3">Y139</strain>
    </source>
</reference>
<organism evidence="2 3">
    <name type="scientific">Luteolibacter soli</name>
    <dbReference type="NCBI Taxonomy" id="3135280"/>
    <lineage>
        <taxon>Bacteria</taxon>
        <taxon>Pseudomonadati</taxon>
        <taxon>Verrucomicrobiota</taxon>
        <taxon>Verrucomicrobiia</taxon>
        <taxon>Verrucomicrobiales</taxon>
        <taxon>Verrucomicrobiaceae</taxon>
        <taxon>Luteolibacter</taxon>
    </lineage>
</organism>
<accession>A0ABU9APS0</accession>
<dbReference type="EMBL" id="JBBUKT010000001">
    <property type="protein sequence ID" value="MEK7949708.1"/>
    <property type="molecule type" value="Genomic_DNA"/>
</dbReference>
<dbReference type="NCBIfam" id="TIGR02999">
    <property type="entry name" value="Sig-70_X6"/>
    <property type="match status" value="1"/>
</dbReference>
<dbReference type="NCBIfam" id="TIGR02937">
    <property type="entry name" value="sigma70-ECF"/>
    <property type="match status" value="1"/>
</dbReference>
<feature type="domain" description="RNA polymerase sigma-70 ECF-like HTH" evidence="1">
    <location>
        <begin position="2"/>
        <end position="179"/>
    </location>
</feature>
<proteinExistence type="predicted"/>
<comment type="caution">
    <text evidence="2">The sequence shown here is derived from an EMBL/GenBank/DDBJ whole genome shotgun (WGS) entry which is preliminary data.</text>
</comment>
<evidence type="ECO:0000259" key="1">
    <source>
        <dbReference type="Pfam" id="PF07638"/>
    </source>
</evidence>
<dbReference type="Proteomes" id="UP001371305">
    <property type="component" value="Unassembled WGS sequence"/>
</dbReference>
<name>A0ABU9APS0_9BACT</name>
<dbReference type="Gene3D" id="1.10.10.10">
    <property type="entry name" value="Winged helix-like DNA-binding domain superfamily/Winged helix DNA-binding domain"/>
    <property type="match status" value="1"/>
</dbReference>
<evidence type="ECO:0000313" key="2">
    <source>
        <dbReference type="EMBL" id="MEK7949708.1"/>
    </source>
</evidence>
<dbReference type="InterPro" id="IPR014284">
    <property type="entry name" value="RNA_pol_sigma-70_dom"/>
</dbReference>
<dbReference type="InterPro" id="IPR011517">
    <property type="entry name" value="RNA_pol_sigma70_ECF-like"/>
</dbReference>
<dbReference type="InterPro" id="IPR036388">
    <property type="entry name" value="WH-like_DNA-bd_sf"/>
</dbReference>
<dbReference type="RefSeq" id="WP_341403126.1">
    <property type="nucleotide sequence ID" value="NZ_JBBUKT010000001.1"/>
</dbReference>
<gene>
    <name evidence="2" type="ORF">WKV53_04345</name>
</gene>
<evidence type="ECO:0000313" key="3">
    <source>
        <dbReference type="Proteomes" id="UP001371305"/>
    </source>
</evidence>
<dbReference type="InterPro" id="IPR053812">
    <property type="entry name" value="HTH_Sigma70_ECF-like"/>
</dbReference>
<keyword evidence="3" id="KW-1185">Reference proteome</keyword>
<dbReference type="Pfam" id="PF07638">
    <property type="entry name" value="Sigma70_ECF"/>
    <property type="match status" value="1"/>
</dbReference>
<dbReference type="InterPro" id="IPR013324">
    <property type="entry name" value="RNA_pol_sigma_r3/r4-like"/>
</dbReference>
<dbReference type="SUPFAM" id="SSF88659">
    <property type="entry name" value="Sigma3 and sigma4 domains of RNA polymerase sigma factors"/>
    <property type="match status" value="1"/>
</dbReference>